<comment type="caution">
    <text evidence="2">The sequence shown here is derived from an EMBL/GenBank/DDBJ whole genome shotgun (WGS) entry which is preliminary data.</text>
</comment>
<organism evidence="2">
    <name type="scientific">bioreactor metagenome</name>
    <dbReference type="NCBI Taxonomy" id="1076179"/>
    <lineage>
        <taxon>unclassified sequences</taxon>
        <taxon>metagenomes</taxon>
        <taxon>ecological metagenomes</taxon>
    </lineage>
</organism>
<dbReference type="AlphaFoldDB" id="A0A645GKY2"/>
<accession>A0A645GKY2</accession>
<feature type="compositionally biased region" description="Basic and acidic residues" evidence="1">
    <location>
        <begin position="71"/>
        <end position="85"/>
    </location>
</feature>
<name>A0A645GKY2_9ZZZZ</name>
<dbReference type="EMBL" id="VSSQ01076561">
    <property type="protein sequence ID" value="MPN26876.1"/>
    <property type="molecule type" value="Genomic_DNA"/>
</dbReference>
<gene>
    <name evidence="2" type="ORF">SDC9_174302</name>
</gene>
<proteinExistence type="predicted"/>
<evidence type="ECO:0000313" key="2">
    <source>
        <dbReference type="EMBL" id="MPN26876.1"/>
    </source>
</evidence>
<sequence>MACPIATPAWMVSSMPDSDFQEMAFCLHAPFKSLLIGGYQIVQDFPYLGRKRGLYQQLLPSRHGNGCRPQMVEHGKDLHHRESVI</sequence>
<evidence type="ECO:0000256" key="1">
    <source>
        <dbReference type="SAM" id="MobiDB-lite"/>
    </source>
</evidence>
<reference evidence="2" key="1">
    <citation type="submission" date="2019-08" db="EMBL/GenBank/DDBJ databases">
        <authorList>
            <person name="Kucharzyk K."/>
            <person name="Murdoch R.W."/>
            <person name="Higgins S."/>
            <person name="Loffler F."/>
        </authorList>
    </citation>
    <scope>NUCLEOTIDE SEQUENCE</scope>
</reference>
<protein>
    <submittedName>
        <fullName evidence="2">Uncharacterized protein</fullName>
    </submittedName>
</protein>
<feature type="region of interest" description="Disordered" evidence="1">
    <location>
        <begin position="66"/>
        <end position="85"/>
    </location>
</feature>